<evidence type="ECO:0000256" key="3">
    <source>
        <dbReference type="ARBA" id="ARBA00022692"/>
    </source>
</evidence>
<keyword evidence="2" id="KW-1003">Cell membrane</keyword>
<name>A0A5E4YNM8_9BURK</name>
<evidence type="ECO:0000256" key="4">
    <source>
        <dbReference type="ARBA" id="ARBA00022989"/>
    </source>
</evidence>
<keyword evidence="5 6" id="KW-0472">Membrane</keyword>
<evidence type="ECO:0000256" key="2">
    <source>
        <dbReference type="ARBA" id="ARBA00022475"/>
    </source>
</evidence>
<reference evidence="7 8" key="1">
    <citation type="submission" date="2019-08" db="EMBL/GenBank/DDBJ databases">
        <authorList>
            <person name="Peeters C."/>
        </authorList>
    </citation>
    <scope>NUCLEOTIDE SEQUENCE [LARGE SCALE GENOMIC DNA]</scope>
    <source>
        <strain evidence="7 8">LMG 31107</strain>
    </source>
</reference>
<evidence type="ECO:0008006" key="9">
    <source>
        <dbReference type="Google" id="ProtNLM"/>
    </source>
</evidence>
<proteinExistence type="predicted"/>
<feature type="transmembrane region" description="Helical" evidence="6">
    <location>
        <begin position="208"/>
        <end position="229"/>
    </location>
</feature>
<feature type="transmembrane region" description="Helical" evidence="6">
    <location>
        <begin position="295"/>
        <end position="316"/>
    </location>
</feature>
<dbReference type="PANTHER" id="PTHR30250:SF11">
    <property type="entry name" value="O-ANTIGEN TRANSPORTER-RELATED"/>
    <property type="match status" value="1"/>
</dbReference>
<evidence type="ECO:0000256" key="6">
    <source>
        <dbReference type="SAM" id="Phobius"/>
    </source>
</evidence>
<feature type="transmembrane region" description="Helical" evidence="6">
    <location>
        <begin position="86"/>
        <end position="107"/>
    </location>
</feature>
<gene>
    <name evidence="7" type="ORF">PCE31107_04647</name>
</gene>
<keyword evidence="3 6" id="KW-0812">Transmembrane</keyword>
<accession>A0A5E4YNM8</accession>
<protein>
    <recommendedName>
        <fullName evidence="9">Polysaccharide biosynthesis protein C-terminal domain-containing protein</fullName>
    </recommendedName>
</protein>
<dbReference type="EMBL" id="CABPRY010000023">
    <property type="protein sequence ID" value="VVE50122.1"/>
    <property type="molecule type" value="Genomic_DNA"/>
</dbReference>
<sequence length="327" mass="35014">MEMMVGVIAFVGLLAFHRLVLSNAIIGYASLIAGIAVLTNSVRVLAGFVQGTQTAPSVSVILIASTFGSVCVVTGVAHAYSISGWIAGRYLGEMIVLSALVWHLRGYLFRRPILVNQSLPSLTLISLGVSANVAQFVRLLCDNLPILGMTAAKVKTDQIGHFGLATLVLMGPTLIFAVIAQVELPQIVLVRTEHGAVARRMRRLMRSLLRSALLFSGIFIVIGVFNRLIFHFPIGDTLDLLIVLSMALPLRVTSLAIGTVLMALRQYKLSVYINSVEAVLTAPIAYYLAKQFGAKGAAIAFFLGSVLSLALHAGVLRASRLLSSNES</sequence>
<dbReference type="AlphaFoldDB" id="A0A5E4YNM8"/>
<feature type="transmembrane region" description="Helical" evidence="6">
    <location>
        <begin position="119"/>
        <end position="139"/>
    </location>
</feature>
<organism evidence="7 8">
    <name type="scientific">Pandoraea cepalis</name>
    <dbReference type="NCBI Taxonomy" id="2508294"/>
    <lineage>
        <taxon>Bacteria</taxon>
        <taxon>Pseudomonadati</taxon>
        <taxon>Pseudomonadota</taxon>
        <taxon>Betaproteobacteria</taxon>
        <taxon>Burkholderiales</taxon>
        <taxon>Burkholderiaceae</taxon>
        <taxon>Pandoraea</taxon>
    </lineage>
</organism>
<feature type="transmembrane region" description="Helical" evidence="6">
    <location>
        <begin position="61"/>
        <end position="80"/>
    </location>
</feature>
<evidence type="ECO:0000313" key="7">
    <source>
        <dbReference type="EMBL" id="VVE50122.1"/>
    </source>
</evidence>
<evidence type="ECO:0000313" key="8">
    <source>
        <dbReference type="Proteomes" id="UP000396788"/>
    </source>
</evidence>
<dbReference type="Proteomes" id="UP000396788">
    <property type="component" value="Unassembled WGS sequence"/>
</dbReference>
<dbReference type="InterPro" id="IPR050833">
    <property type="entry name" value="Poly_Biosynth_Transport"/>
</dbReference>
<dbReference type="PANTHER" id="PTHR30250">
    <property type="entry name" value="PST FAMILY PREDICTED COLANIC ACID TRANSPORTER"/>
    <property type="match status" value="1"/>
</dbReference>
<dbReference type="GO" id="GO:0005886">
    <property type="term" value="C:plasma membrane"/>
    <property type="evidence" value="ECO:0007669"/>
    <property type="project" value="UniProtKB-SubCell"/>
</dbReference>
<evidence type="ECO:0000256" key="1">
    <source>
        <dbReference type="ARBA" id="ARBA00004651"/>
    </source>
</evidence>
<keyword evidence="4 6" id="KW-1133">Transmembrane helix</keyword>
<feature type="transmembrane region" description="Helical" evidence="6">
    <location>
        <begin position="159"/>
        <end position="182"/>
    </location>
</feature>
<feature type="transmembrane region" description="Helical" evidence="6">
    <location>
        <begin position="241"/>
        <end position="264"/>
    </location>
</feature>
<evidence type="ECO:0000256" key="5">
    <source>
        <dbReference type="ARBA" id="ARBA00023136"/>
    </source>
</evidence>
<comment type="subcellular location">
    <subcellularLocation>
        <location evidence="1">Cell membrane</location>
        <topology evidence="1">Multi-pass membrane protein</topology>
    </subcellularLocation>
</comment>
<feature type="transmembrane region" description="Helical" evidence="6">
    <location>
        <begin position="271"/>
        <end position="289"/>
    </location>
</feature>